<proteinExistence type="predicted"/>
<dbReference type="EMBL" id="AP012029">
    <property type="protein sequence ID" value="BAJ62263.1"/>
    <property type="molecule type" value="Genomic_DNA"/>
</dbReference>
<protein>
    <recommendedName>
        <fullName evidence="5">Secreted protein</fullName>
    </recommendedName>
</protein>
<sequence>MKAWRYGLVVVVLLGLFVWFAHPAVAEGTVCGDDGCAEDKPGSGCTEDCKPGEPGGGGKKEEPPSYPEEPPYAGGNSTCSLIESVPAVEPAL</sequence>
<gene>
    <name evidence="3" type="ordered locus">ANT_02290</name>
</gene>
<dbReference type="KEGG" id="atm:ANT_02290"/>
<evidence type="ECO:0000256" key="2">
    <source>
        <dbReference type="SAM" id="SignalP"/>
    </source>
</evidence>
<dbReference type="STRING" id="926569.ANT_02290"/>
<evidence type="ECO:0000313" key="3">
    <source>
        <dbReference type="EMBL" id="BAJ62263.1"/>
    </source>
</evidence>
<dbReference type="InParanoid" id="E8MZC0"/>
<feature type="signal peptide" evidence="2">
    <location>
        <begin position="1"/>
        <end position="26"/>
    </location>
</feature>
<feature type="chain" id="PRO_5003228558" description="Secreted protein" evidence="2">
    <location>
        <begin position="27"/>
        <end position="92"/>
    </location>
</feature>
<accession>E8MZC0</accession>
<keyword evidence="2" id="KW-0732">Signal</keyword>
<dbReference type="HOGENOM" id="CLU_2406923_0_0_0"/>
<evidence type="ECO:0008006" key="5">
    <source>
        <dbReference type="Google" id="ProtNLM"/>
    </source>
</evidence>
<feature type="compositionally biased region" description="Basic and acidic residues" evidence="1">
    <location>
        <begin position="42"/>
        <end position="51"/>
    </location>
</feature>
<evidence type="ECO:0000256" key="1">
    <source>
        <dbReference type="SAM" id="MobiDB-lite"/>
    </source>
</evidence>
<dbReference type="AlphaFoldDB" id="E8MZC0"/>
<reference evidence="3 4" key="1">
    <citation type="submission" date="2010-12" db="EMBL/GenBank/DDBJ databases">
        <title>Whole genome sequence of Anaerolinea thermophila UNI-1.</title>
        <authorList>
            <person name="Narita-Yamada S."/>
            <person name="Kishi E."/>
            <person name="Watanabe Y."/>
            <person name="Takasaki K."/>
            <person name="Ankai A."/>
            <person name="Oguchi A."/>
            <person name="Fukui S."/>
            <person name="Takahashi M."/>
            <person name="Yashiro I."/>
            <person name="Hosoyama A."/>
            <person name="Sekiguchi Y."/>
            <person name="Hanada S."/>
            <person name="Fujita N."/>
        </authorList>
    </citation>
    <scope>NUCLEOTIDE SEQUENCE [LARGE SCALE GENOMIC DNA]</scope>
    <source>
        <strain evidence="4">DSM 14523 / JCM 11388 / NBRC 100420 / UNI-1</strain>
    </source>
</reference>
<organism evidence="3 4">
    <name type="scientific">Anaerolinea thermophila (strain DSM 14523 / JCM 11388 / NBRC 100420 / UNI-1)</name>
    <dbReference type="NCBI Taxonomy" id="926569"/>
    <lineage>
        <taxon>Bacteria</taxon>
        <taxon>Bacillati</taxon>
        <taxon>Chloroflexota</taxon>
        <taxon>Anaerolineae</taxon>
        <taxon>Anaerolineales</taxon>
        <taxon>Anaerolineaceae</taxon>
        <taxon>Anaerolinea</taxon>
    </lineage>
</organism>
<evidence type="ECO:0000313" key="4">
    <source>
        <dbReference type="Proteomes" id="UP000008922"/>
    </source>
</evidence>
<name>E8MZC0_ANATU</name>
<keyword evidence="4" id="KW-1185">Reference proteome</keyword>
<dbReference type="RefSeq" id="WP_013558660.1">
    <property type="nucleotide sequence ID" value="NC_014960.1"/>
</dbReference>
<dbReference type="Proteomes" id="UP000008922">
    <property type="component" value="Chromosome"/>
</dbReference>
<feature type="region of interest" description="Disordered" evidence="1">
    <location>
        <begin position="42"/>
        <end position="78"/>
    </location>
</feature>